<evidence type="ECO:0000256" key="5">
    <source>
        <dbReference type="ARBA" id="ARBA00022801"/>
    </source>
</evidence>
<keyword evidence="3" id="KW-0597">Phosphoprotein</keyword>
<dbReference type="Proteomes" id="UP000315783">
    <property type="component" value="Unassembled WGS sequence"/>
</dbReference>
<feature type="binding site" evidence="9">
    <location>
        <position position="438"/>
    </location>
    <ligand>
        <name>Zn(2+)</name>
        <dbReference type="ChEBI" id="CHEBI:29105"/>
        <label>2</label>
    </ligand>
</feature>
<keyword evidence="6 9" id="KW-0862">Zinc</keyword>
<keyword evidence="4 9" id="KW-0479">Metal-binding</keyword>
<evidence type="ECO:0000256" key="6">
    <source>
        <dbReference type="ARBA" id="ARBA00022833"/>
    </source>
</evidence>
<keyword evidence="5 11" id="KW-0378">Hydrolase</keyword>
<dbReference type="Pfam" id="PF00245">
    <property type="entry name" value="Alk_phosphatase"/>
    <property type="match status" value="1"/>
</dbReference>
<dbReference type="PRINTS" id="PR00113">
    <property type="entry name" value="ALKPHPHTASE"/>
</dbReference>
<dbReference type="PROSITE" id="PS51257">
    <property type="entry name" value="PROKAR_LIPOPROTEIN"/>
    <property type="match status" value="1"/>
</dbReference>
<feature type="binding site" evidence="9">
    <location>
        <position position="341"/>
    </location>
    <ligand>
        <name>Zn(2+)</name>
        <dbReference type="ChEBI" id="CHEBI:29105"/>
        <label>2</label>
    </ligand>
</feature>
<reference evidence="13 14" key="1">
    <citation type="journal article" date="2019" name="Appl. Microbiol. Biotechnol.">
        <title>Genome sequence of Isaria javanica and comparative genome analysis insights into family S53 peptidase evolution in fungal entomopathogens.</title>
        <authorList>
            <person name="Lin R."/>
            <person name="Zhang X."/>
            <person name="Xin B."/>
            <person name="Zou M."/>
            <person name="Gao Y."/>
            <person name="Qin F."/>
            <person name="Hu Q."/>
            <person name="Xie B."/>
            <person name="Cheng X."/>
        </authorList>
    </citation>
    <scope>NUCLEOTIDE SEQUENCE [LARGE SCALE GENOMIC DNA]</scope>
    <source>
        <strain evidence="13 14">IJ1G</strain>
    </source>
</reference>
<dbReference type="SMART" id="SM00098">
    <property type="entry name" value="alkPPc"/>
    <property type="match status" value="1"/>
</dbReference>
<keyword evidence="12" id="KW-0732">Signal</keyword>
<dbReference type="Gene3D" id="3.40.720.10">
    <property type="entry name" value="Alkaline Phosphatase, subunit A"/>
    <property type="match status" value="1"/>
</dbReference>
<proteinExistence type="inferred from homology"/>
<dbReference type="GO" id="GO:0046872">
    <property type="term" value="F:metal ion binding"/>
    <property type="evidence" value="ECO:0007669"/>
    <property type="project" value="UniProtKB-KW"/>
</dbReference>
<feature type="binding site" evidence="9">
    <location>
        <position position="299"/>
    </location>
    <ligand>
        <name>Zn(2+)</name>
        <dbReference type="ChEBI" id="CHEBI:29105"/>
        <label>2</label>
    </ligand>
</feature>
<dbReference type="GO" id="GO:0004035">
    <property type="term" value="F:alkaline phosphatase activity"/>
    <property type="evidence" value="ECO:0007669"/>
    <property type="project" value="UniProtKB-EC"/>
</dbReference>
<evidence type="ECO:0000256" key="1">
    <source>
        <dbReference type="ARBA" id="ARBA00005984"/>
    </source>
</evidence>
<evidence type="ECO:0000256" key="9">
    <source>
        <dbReference type="PIRSR" id="PIRSR601952-2"/>
    </source>
</evidence>
<evidence type="ECO:0000256" key="3">
    <source>
        <dbReference type="ARBA" id="ARBA00022553"/>
    </source>
</evidence>
<dbReference type="AlphaFoldDB" id="A0A545VQK7"/>
<evidence type="ECO:0000256" key="4">
    <source>
        <dbReference type="ARBA" id="ARBA00022723"/>
    </source>
</evidence>
<feature type="binding site" evidence="9">
    <location>
        <position position="294"/>
    </location>
    <ligand>
        <name>Mg(2+)</name>
        <dbReference type="ChEBI" id="CHEBI:18420"/>
    </ligand>
</feature>
<dbReference type="GO" id="GO:0000329">
    <property type="term" value="C:fungal-type vacuole membrane"/>
    <property type="evidence" value="ECO:0007669"/>
    <property type="project" value="TreeGrafter"/>
</dbReference>
<dbReference type="Gene3D" id="1.10.1200.140">
    <property type="entry name" value="Alkaline phosphatase, crown domain"/>
    <property type="match status" value="1"/>
</dbReference>
<dbReference type="SUPFAM" id="SSF53649">
    <property type="entry name" value="Alkaline phosphatase-like"/>
    <property type="match status" value="1"/>
</dbReference>
<accession>A0A545VQK7</accession>
<sequence length="522" mass="55587">MLYRLSSVIVTGTLVLLGSVGGASCVPRARSFIYVVPDGYGPVSQTMARDYESITTGRSTPGRPNSAQIGVDEMLIGTVRTQAADNLVTDSAASATAFACGIKTYNGAIAVDEDGQPVASVLEAAHLSGFKTGLIATSRITHATPACYSAHVLSRDSENEIAAQQIGRTHPFGAYLDLLLGGGRRQFLPRKDGGQRTDDVDLVAWAKERGYGYAADRAAFDEAAAAGAEGRLPLPFLGLFASSHMAYELDRDETREPSLLDMTKAALASLEAASHNRSSSSSSPSQQGYFIMIEASRIDHAGHSNDGPGHIHDILMYNEVMAYLRDYVAAHPDTQLLSAADHECGGLTLPGRWDPRPLAAARRTSEHLVRLLGQYSGGDQRAYFRTALLPQYGLGDASDAAVDGMLETYRRRGATALVVAMGGALSDRAGIRWSTTGHTSVDVNLYGAAAGRDRQARMAALIGGNRDNTELPRYVEAALGVSIANATARLRSAQAGSSWVQRREELAAIKRAANLAAWNHVH</sequence>
<feature type="signal peptide" evidence="12">
    <location>
        <begin position="1"/>
        <end position="25"/>
    </location>
</feature>
<dbReference type="PANTHER" id="PTHR11596">
    <property type="entry name" value="ALKALINE PHOSPHATASE"/>
    <property type="match status" value="1"/>
</dbReference>
<dbReference type="STRING" id="43265.A0A545VQK7"/>
<feature type="binding site" evidence="9">
    <location>
        <position position="303"/>
    </location>
    <ligand>
        <name>Zn(2+)</name>
        <dbReference type="ChEBI" id="CHEBI:29105"/>
        <label>2</label>
    </ligand>
</feature>
<name>A0A545VQK7_9HYPO</name>
<keyword evidence="7 9" id="KW-0460">Magnesium</keyword>
<evidence type="ECO:0000256" key="11">
    <source>
        <dbReference type="RuleBase" id="RU003947"/>
    </source>
</evidence>
<dbReference type="EC" id="3.1.3.1" evidence="2 11"/>
<comment type="cofactor">
    <cofactor evidence="9">
        <name>Zn(2+)</name>
        <dbReference type="ChEBI" id="CHEBI:29105"/>
    </cofactor>
    <text evidence="9">Binds 2 Zn(2+) ions.</text>
</comment>
<dbReference type="InterPro" id="IPR001952">
    <property type="entry name" value="Alkaline_phosphatase"/>
</dbReference>
<dbReference type="EMBL" id="SPUK01000016">
    <property type="protein sequence ID" value="TQV92196.1"/>
    <property type="molecule type" value="Genomic_DNA"/>
</dbReference>
<gene>
    <name evidence="13" type="ORF">IF1G_09268</name>
</gene>
<comment type="caution">
    <text evidence="13">The sequence shown here is derived from an EMBL/GenBank/DDBJ whole genome shotgun (WGS) entry which is preliminary data.</text>
</comment>
<comment type="cofactor">
    <cofactor evidence="9">
        <name>Mg(2+)</name>
        <dbReference type="ChEBI" id="CHEBI:18420"/>
    </cofactor>
    <text evidence="9">Binds 1 Mg(2+) ion.</text>
</comment>
<dbReference type="PROSITE" id="PS00123">
    <property type="entry name" value="ALKALINE_PHOSPHATASE"/>
    <property type="match status" value="1"/>
</dbReference>
<dbReference type="OrthoDB" id="7392499at2759"/>
<dbReference type="CDD" id="cd16012">
    <property type="entry name" value="ALP"/>
    <property type="match status" value="1"/>
</dbReference>
<feature type="chain" id="PRO_5021759234" description="Alkaline phosphatase" evidence="12">
    <location>
        <begin position="26"/>
        <end position="522"/>
    </location>
</feature>
<dbReference type="InterPro" id="IPR018299">
    <property type="entry name" value="Alkaline_phosphatase_AS"/>
</dbReference>
<dbReference type="InterPro" id="IPR017850">
    <property type="entry name" value="Alkaline_phosphatase_core_sf"/>
</dbReference>
<feature type="binding site" evidence="9">
    <location>
        <position position="142"/>
    </location>
    <ligand>
        <name>Mg(2+)</name>
        <dbReference type="ChEBI" id="CHEBI:18420"/>
    </ligand>
</feature>
<evidence type="ECO:0000313" key="14">
    <source>
        <dbReference type="Proteomes" id="UP000315783"/>
    </source>
</evidence>
<protein>
    <recommendedName>
        <fullName evidence="2 11">Alkaline phosphatase</fullName>
        <ecNumber evidence="2 11">3.1.3.1</ecNumber>
    </recommendedName>
</protein>
<feature type="binding site" evidence="9">
    <location>
        <position position="342"/>
    </location>
    <ligand>
        <name>Zn(2+)</name>
        <dbReference type="ChEBI" id="CHEBI:29105"/>
        <label>2</label>
    </ligand>
</feature>
<organism evidence="13 14">
    <name type="scientific">Cordyceps javanica</name>
    <dbReference type="NCBI Taxonomy" id="43265"/>
    <lineage>
        <taxon>Eukaryota</taxon>
        <taxon>Fungi</taxon>
        <taxon>Dikarya</taxon>
        <taxon>Ascomycota</taxon>
        <taxon>Pezizomycotina</taxon>
        <taxon>Sordariomycetes</taxon>
        <taxon>Hypocreomycetidae</taxon>
        <taxon>Hypocreales</taxon>
        <taxon>Cordycipitaceae</taxon>
        <taxon>Cordyceps</taxon>
    </lineage>
</organism>
<dbReference type="InterPro" id="IPR042085">
    <property type="entry name" value="Ap_crown"/>
</dbReference>
<dbReference type="PANTHER" id="PTHR11596:SF5">
    <property type="entry name" value="ALKALINE PHOSPHATASE"/>
    <property type="match status" value="1"/>
</dbReference>
<evidence type="ECO:0000256" key="12">
    <source>
        <dbReference type="SAM" id="SignalP"/>
    </source>
</evidence>
<evidence type="ECO:0000256" key="8">
    <source>
        <dbReference type="PIRSR" id="PIRSR601952-1"/>
    </source>
</evidence>
<keyword evidence="14" id="KW-1185">Reference proteome</keyword>
<evidence type="ECO:0000256" key="7">
    <source>
        <dbReference type="ARBA" id="ARBA00022842"/>
    </source>
</evidence>
<evidence type="ECO:0000256" key="10">
    <source>
        <dbReference type="RuleBase" id="RU003946"/>
    </source>
</evidence>
<evidence type="ECO:0000313" key="13">
    <source>
        <dbReference type="EMBL" id="TQV92196.1"/>
    </source>
</evidence>
<feature type="active site" description="Phosphoserine intermediate" evidence="8">
    <location>
        <position position="91"/>
    </location>
</feature>
<comment type="similarity">
    <text evidence="1 10">Belongs to the alkaline phosphatase family.</text>
</comment>
<comment type="catalytic activity">
    <reaction evidence="11">
        <text>a phosphate monoester + H2O = an alcohol + phosphate</text>
        <dbReference type="Rhea" id="RHEA:15017"/>
        <dbReference type="ChEBI" id="CHEBI:15377"/>
        <dbReference type="ChEBI" id="CHEBI:30879"/>
        <dbReference type="ChEBI" id="CHEBI:43474"/>
        <dbReference type="ChEBI" id="CHEBI:67140"/>
        <dbReference type="EC" id="3.1.3.1"/>
    </reaction>
</comment>
<feature type="binding site" evidence="9">
    <location>
        <position position="144"/>
    </location>
    <ligand>
        <name>Mg(2+)</name>
        <dbReference type="ChEBI" id="CHEBI:18420"/>
    </ligand>
</feature>
<evidence type="ECO:0000256" key="2">
    <source>
        <dbReference type="ARBA" id="ARBA00012647"/>
    </source>
</evidence>